<dbReference type="AlphaFoldDB" id="A0A9N9AJP2"/>
<sequence>MFGDLFAARDVEVPKVGKDHTGSSVPEHGGAAVVVWLLFDSFLYSEGPSTFNEIVDNWTSSLRFIQDYRYTPSPIKEFVGELLEYDEKRSESERTPLTDLTNVGVVGPNSVIVTQPPSITDIRGWSTEQLIRHLQAKFFDDLDDEDLEILQKQKIKAVRS</sequence>
<accession>A0A9N9AJP2</accession>
<organism evidence="1 2">
    <name type="scientific">Paraglomus occultum</name>
    <dbReference type="NCBI Taxonomy" id="144539"/>
    <lineage>
        <taxon>Eukaryota</taxon>
        <taxon>Fungi</taxon>
        <taxon>Fungi incertae sedis</taxon>
        <taxon>Mucoromycota</taxon>
        <taxon>Glomeromycotina</taxon>
        <taxon>Glomeromycetes</taxon>
        <taxon>Paraglomerales</taxon>
        <taxon>Paraglomeraceae</taxon>
        <taxon>Paraglomus</taxon>
    </lineage>
</organism>
<dbReference type="OrthoDB" id="10579069at2759"/>
<keyword evidence="2" id="KW-1185">Reference proteome</keyword>
<proteinExistence type="predicted"/>
<name>A0A9N9AJP2_9GLOM</name>
<gene>
    <name evidence="1" type="ORF">POCULU_LOCUS4266</name>
</gene>
<dbReference type="Proteomes" id="UP000789572">
    <property type="component" value="Unassembled WGS sequence"/>
</dbReference>
<protein>
    <submittedName>
        <fullName evidence="1">7883_t:CDS:1</fullName>
    </submittedName>
</protein>
<dbReference type="EMBL" id="CAJVPJ010000540">
    <property type="protein sequence ID" value="CAG8535419.1"/>
    <property type="molecule type" value="Genomic_DNA"/>
</dbReference>
<evidence type="ECO:0000313" key="2">
    <source>
        <dbReference type="Proteomes" id="UP000789572"/>
    </source>
</evidence>
<comment type="caution">
    <text evidence="1">The sequence shown here is derived from an EMBL/GenBank/DDBJ whole genome shotgun (WGS) entry which is preliminary data.</text>
</comment>
<evidence type="ECO:0000313" key="1">
    <source>
        <dbReference type="EMBL" id="CAG8535419.1"/>
    </source>
</evidence>
<reference evidence="1" key="1">
    <citation type="submission" date="2021-06" db="EMBL/GenBank/DDBJ databases">
        <authorList>
            <person name="Kallberg Y."/>
            <person name="Tangrot J."/>
            <person name="Rosling A."/>
        </authorList>
    </citation>
    <scope>NUCLEOTIDE SEQUENCE</scope>
    <source>
        <strain evidence="1">IA702</strain>
    </source>
</reference>